<accession>A0A1V8SAU9</accession>
<dbReference type="Proteomes" id="UP000192596">
    <property type="component" value="Unassembled WGS sequence"/>
</dbReference>
<dbReference type="AlphaFoldDB" id="A0A1V8SAU9"/>
<dbReference type="OrthoDB" id="20872at2759"/>
<dbReference type="EMBL" id="NAJO01000070">
    <property type="protein sequence ID" value="OQN96179.1"/>
    <property type="molecule type" value="Genomic_DNA"/>
</dbReference>
<organism evidence="3 4">
    <name type="scientific">Cryoendolithus antarcticus</name>
    <dbReference type="NCBI Taxonomy" id="1507870"/>
    <lineage>
        <taxon>Eukaryota</taxon>
        <taxon>Fungi</taxon>
        <taxon>Dikarya</taxon>
        <taxon>Ascomycota</taxon>
        <taxon>Pezizomycotina</taxon>
        <taxon>Dothideomycetes</taxon>
        <taxon>Dothideomycetidae</taxon>
        <taxon>Cladosporiales</taxon>
        <taxon>Cladosporiaceae</taxon>
        <taxon>Cryoendolithus</taxon>
    </lineage>
</organism>
<dbReference type="InParanoid" id="A0A1V8SAU9"/>
<dbReference type="STRING" id="1507870.A0A1V8SAU9"/>
<gene>
    <name evidence="3" type="ORF">B0A48_17686</name>
</gene>
<comment type="caution">
    <text evidence="3">The sequence shown here is derived from an EMBL/GenBank/DDBJ whole genome shotgun (WGS) entry which is preliminary data.</text>
</comment>
<dbReference type="InterPro" id="IPR010730">
    <property type="entry name" value="HET"/>
</dbReference>
<proteinExistence type="predicted"/>
<sequence>MWLINTTSGVLTEFDNEDPPYYAILSHRWGAKEQEQTFKEYRKGLKLDTPGHYKILKLREIALTDGYEWVWVDSACIDKRSSAELSEAINSMFTWYRNAGKCYALLSDIDNTDEEGWKSSEWWSRGWTLQELLAPADVTFLDTSWKIIGTKLYHARDIWVITGIPESVLLGRVSYMNWTVAQKLSWAADRRTKRIEDRAYSLLGLFNINMPLLYGEGHKAFRRLQIEILQKFSDESILAWDPPRELLNVPHEVLAYSPDDFANCPEMEPSIHPDDFRSGSQRMQTVLRVEDPPRPTSWGIEFRSHAHRLKPLTGTSILVDGRYHQFLYAVTLTAAWAGKVRELPCTIVLVQSGPAVLTYKRLACIRLSTDEALQRLRGEFVVGERLMDLRFYLRYDTDFG</sequence>
<evidence type="ECO:0000259" key="2">
    <source>
        <dbReference type="Pfam" id="PF26640"/>
    </source>
</evidence>
<feature type="domain" description="Heterokaryon incompatibility" evidence="1">
    <location>
        <begin position="22"/>
        <end position="112"/>
    </location>
</feature>
<dbReference type="PANTHER" id="PTHR10622">
    <property type="entry name" value="HET DOMAIN-CONTAINING PROTEIN"/>
    <property type="match status" value="1"/>
</dbReference>
<name>A0A1V8SAU9_9PEZI</name>
<dbReference type="Pfam" id="PF06985">
    <property type="entry name" value="HET"/>
    <property type="match status" value="1"/>
</dbReference>
<keyword evidence="4" id="KW-1185">Reference proteome</keyword>
<dbReference type="PANTHER" id="PTHR10622:SF12">
    <property type="entry name" value="HET DOMAIN-CONTAINING PROTEIN"/>
    <property type="match status" value="1"/>
</dbReference>
<dbReference type="Pfam" id="PF26640">
    <property type="entry name" value="DUF8212"/>
    <property type="match status" value="1"/>
</dbReference>
<evidence type="ECO:0000313" key="3">
    <source>
        <dbReference type="EMBL" id="OQN96179.1"/>
    </source>
</evidence>
<reference evidence="4" key="1">
    <citation type="submission" date="2017-03" db="EMBL/GenBank/DDBJ databases">
        <title>Genomes of endolithic fungi from Antarctica.</title>
        <authorList>
            <person name="Coleine C."/>
            <person name="Masonjones S."/>
            <person name="Stajich J.E."/>
        </authorList>
    </citation>
    <scope>NUCLEOTIDE SEQUENCE [LARGE SCALE GENOMIC DNA]</scope>
    <source>
        <strain evidence="4">CCFEE 5527</strain>
    </source>
</reference>
<protein>
    <submittedName>
        <fullName evidence="3">Uncharacterized protein</fullName>
    </submittedName>
</protein>
<feature type="domain" description="DUF8212" evidence="2">
    <location>
        <begin position="219"/>
        <end position="245"/>
    </location>
</feature>
<evidence type="ECO:0000259" key="1">
    <source>
        <dbReference type="Pfam" id="PF06985"/>
    </source>
</evidence>
<dbReference type="InterPro" id="IPR058525">
    <property type="entry name" value="DUF8212"/>
</dbReference>
<evidence type="ECO:0000313" key="4">
    <source>
        <dbReference type="Proteomes" id="UP000192596"/>
    </source>
</evidence>